<dbReference type="AlphaFoldDB" id="A0A5J4UN39"/>
<evidence type="ECO:0000313" key="1">
    <source>
        <dbReference type="EMBL" id="KAA6371899.1"/>
    </source>
</evidence>
<protein>
    <recommendedName>
        <fullName evidence="3">F-box domain-containing protein</fullName>
    </recommendedName>
</protein>
<dbReference type="Proteomes" id="UP000324800">
    <property type="component" value="Unassembled WGS sequence"/>
</dbReference>
<comment type="caution">
    <text evidence="1">The sequence shown here is derived from an EMBL/GenBank/DDBJ whole genome shotgun (WGS) entry which is preliminary data.</text>
</comment>
<sequence>MDYESEYNVIVGLLGLGPDILLDLLSDMQLPQDVRKFLAVCKKIHKLQQHPRFAKIIQSIIQITPAFIIKEASQGISEKNKFIHQDMLNPCTIAFDPVVSEGIVRFEVVFENTGGL</sequence>
<proteinExistence type="predicted"/>
<name>A0A5J4UN39_9EUKA</name>
<gene>
    <name evidence="1" type="ORF">EZS28_032573</name>
</gene>
<dbReference type="EMBL" id="SNRW01014064">
    <property type="protein sequence ID" value="KAA6371899.1"/>
    <property type="molecule type" value="Genomic_DNA"/>
</dbReference>
<accession>A0A5J4UN39</accession>
<reference evidence="1 2" key="1">
    <citation type="submission" date="2019-03" db="EMBL/GenBank/DDBJ databases">
        <title>Single cell metagenomics reveals metabolic interactions within the superorganism composed of flagellate Streblomastix strix and complex community of Bacteroidetes bacteria on its surface.</title>
        <authorList>
            <person name="Treitli S.C."/>
            <person name="Kolisko M."/>
            <person name="Husnik F."/>
            <person name="Keeling P."/>
            <person name="Hampl V."/>
        </authorList>
    </citation>
    <scope>NUCLEOTIDE SEQUENCE [LARGE SCALE GENOMIC DNA]</scope>
    <source>
        <strain evidence="1">ST1C</strain>
    </source>
</reference>
<organism evidence="1 2">
    <name type="scientific">Streblomastix strix</name>
    <dbReference type="NCBI Taxonomy" id="222440"/>
    <lineage>
        <taxon>Eukaryota</taxon>
        <taxon>Metamonada</taxon>
        <taxon>Preaxostyla</taxon>
        <taxon>Oxymonadida</taxon>
        <taxon>Streblomastigidae</taxon>
        <taxon>Streblomastix</taxon>
    </lineage>
</organism>
<evidence type="ECO:0000313" key="2">
    <source>
        <dbReference type="Proteomes" id="UP000324800"/>
    </source>
</evidence>
<evidence type="ECO:0008006" key="3">
    <source>
        <dbReference type="Google" id="ProtNLM"/>
    </source>
</evidence>